<reference evidence="2" key="1">
    <citation type="journal article" date="2020" name="mSystems">
        <title>Genome- and Community-Level Interaction Insights into Carbon Utilization and Element Cycling Functions of Hydrothermarchaeota in Hydrothermal Sediment.</title>
        <authorList>
            <person name="Zhou Z."/>
            <person name="Liu Y."/>
            <person name="Xu W."/>
            <person name="Pan J."/>
            <person name="Luo Z.H."/>
            <person name="Li M."/>
        </authorList>
    </citation>
    <scope>NUCLEOTIDE SEQUENCE [LARGE SCALE GENOMIC DNA]</scope>
    <source>
        <strain evidence="2">SpSt-637</strain>
        <strain evidence="1">SpSt-667</strain>
    </source>
</reference>
<protein>
    <recommendedName>
        <fullName evidence="3">ArnR1-like winged helix-turn-helix domain-containing protein</fullName>
    </recommendedName>
</protein>
<organism evidence="2">
    <name type="scientific">Ignisphaera aggregans</name>
    <dbReference type="NCBI Taxonomy" id="334771"/>
    <lineage>
        <taxon>Archaea</taxon>
        <taxon>Thermoproteota</taxon>
        <taxon>Thermoprotei</taxon>
        <taxon>Desulfurococcales</taxon>
        <taxon>Desulfurococcaceae</taxon>
        <taxon>Ignisphaera</taxon>
    </lineage>
</organism>
<gene>
    <name evidence="2" type="ORF">ENU08_01830</name>
    <name evidence="1" type="ORF">ENU41_03010</name>
</gene>
<comment type="caution">
    <text evidence="2">The sequence shown here is derived from an EMBL/GenBank/DDBJ whole genome shotgun (WGS) entry which is preliminary data.</text>
</comment>
<evidence type="ECO:0008006" key="3">
    <source>
        <dbReference type="Google" id="ProtNLM"/>
    </source>
</evidence>
<sequence length="100" mass="10958">MQSIPPQLVLLSIIAKSTNGLTLSELTSYVSSLCKNNTLPKYYYTCGKGEGIVKEVLLDINTLKMLGLVTEVNGKFQATEKGYTILKKVLASRSSKITRT</sequence>
<dbReference type="AlphaFoldDB" id="A0A7C4NLT0"/>
<dbReference type="EMBL" id="DTBD01000012">
    <property type="protein sequence ID" value="HGQ63967.1"/>
    <property type="molecule type" value="Genomic_DNA"/>
</dbReference>
<evidence type="ECO:0000313" key="2">
    <source>
        <dbReference type="EMBL" id="HGQ63967.1"/>
    </source>
</evidence>
<name>A0A7C4NLT0_9CREN</name>
<accession>A0A7C4NLT0</accession>
<dbReference type="EMBL" id="DTCK01000016">
    <property type="protein sequence ID" value="HGQ35630.1"/>
    <property type="molecule type" value="Genomic_DNA"/>
</dbReference>
<evidence type="ECO:0000313" key="1">
    <source>
        <dbReference type="EMBL" id="HGQ35630.1"/>
    </source>
</evidence>
<proteinExistence type="predicted"/>